<feature type="domain" description="Rhodanese" evidence="4">
    <location>
        <begin position="21"/>
        <end position="144"/>
    </location>
</feature>
<keyword evidence="1 3" id="KW-0808">Transferase</keyword>
<name>A0ABU9CBU6_9BURK</name>
<reference evidence="5 6" key="1">
    <citation type="submission" date="2024-04" db="EMBL/GenBank/DDBJ databases">
        <title>Novel species of the genus Ideonella isolated from streams.</title>
        <authorList>
            <person name="Lu H."/>
        </authorList>
    </citation>
    <scope>NUCLEOTIDE SEQUENCE [LARGE SCALE GENOMIC DNA]</scope>
    <source>
        <strain evidence="5 6">LYT19W</strain>
    </source>
</reference>
<feature type="domain" description="Rhodanese" evidence="4">
    <location>
        <begin position="176"/>
        <end position="287"/>
    </location>
</feature>
<comment type="caution">
    <text evidence="5">The sequence shown here is derived from an EMBL/GenBank/DDBJ whole genome shotgun (WGS) entry which is preliminary data.</text>
</comment>
<evidence type="ECO:0000256" key="3">
    <source>
        <dbReference type="RuleBase" id="RU000507"/>
    </source>
</evidence>
<dbReference type="InterPro" id="IPR001763">
    <property type="entry name" value="Rhodanese-like_dom"/>
</dbReference>
<gene>
    <name evidence="5" type="ORF">AACH00_15385</name>
</gene>
<evidence type="ECO:0000256" key="1">
    <source>
        <dbReference type="ARBA" id="ARBA00022679"/>
    </source>
</evidence>
<dbReference type="PROSITE" id="PS00683">
    <property type="entry name" value="RHODANESE_2"/>
    <property type="match status" value="1"/>
</dbReference>
<dbReference type="Pfam" id="PF00581">
    <property type="entry name" value="Rhodanese"/>
    <property type="match status" value="2"/>
</dbReference>
<dbReference type="GO" id="GO:0016740">
    <property type="term" value="F:transferase activity"/>
    <property type="evidence" value="ECO:0007669"/>
    <property type="project" value="UniProtKB-KW"/>
</dbReference>
<protein>
    <recommendedName>
        <fullName evidence="3">Sulfurtransferase</fullName>
    </recommendedName>
</protein>
<proteinExistence type="predicted"/>
<dbReference type="Proteomes" id="UP001379945">
    <property type="component" value="Unassembled WGS sequence"/>
</dbReference>
<dbReference type="Gene3D" id="3.40.250.10">
    <property type="entry name" value="Rhodanese-like domain"/>
    <property type="match status" value="2"/>
</dbReference>
<dbReference type="InterPro" id="IPR036873">
    <property type="entry name" value="Rhodanese-like_dom_sf"/>
</dbReference>
<dbReference type="CDD" id="cd01449">
    <property type="entry name" value="TST_Repeat_2"/>
    <property type="match status" value="1"/>
</dbReference>
<dbReference type="SMART" id="SM00450">
    <property type="entry name" value="RHOD"/>
    <property type="match status" value="2"/>
</dbReference>
<accession>A0ABU9CBU6</accession>
<keyword evidence="6" id="KW-1185">Reference proteome</keyword>
<evidence type="ECO:0000259" key="4">
    <source>
        <dbReference type="PROSITE" id="PS50206"/>
    </source>
</evidence>
<dbReference type="PANTHER" id="PTHR11364:SF27">
    <property type="entry name" value="SULFURTRANSFERASE"/>
    <property type="match status" value="1"/>
</dbReference>
<dbReference type="SUPFAM" id="SSF52821">
    <property type="entry name" value="Rhodanese/Cell cycle control phosphatase"/>
    <property type="match status" value="2"/>
</dbReference>
<dbReference type="InterPro" id="IPR045078">
    <property type="entry name" value="TST/MPST-like"/>
</dbReference>
<sequence>MNANATSPLICAAELMALCASGQAPVILDCSFELSDPAQGQRQFAQAHLPGSLYAHLERDLSGSKSAAGSIEGGRHPLPDRAAWAHTVGQWGIGPGTSVVVLDGQGCAFAGRAWWLLHWLGHRDVRVLDGGLPAWQAAGGAVAEGPAAERSATPLPDYPLGEPGMPTVRADELLKLQGSHVLVDARAGERFRGEVEPLDRIAGHIPGARNRFFKDNLQADGRFKPAAELHAAFSALGVAPAQVIHQCGSGVTACHNLLAMAAAGLPGAALYPGSWSEWCADPLRPVARGA</sequence>
<evidence type="ECO:0000313" key="6">
    <source>
        <dbReference type="Proteomes" id="UP001379945"/>
    </source>
</evidence>
<organism evidence="5 6">
    <name type="scientific">Ideonella margarita</name>
    <dbReference type="NCBI Taxonomy" id="2984191"/>
    <lineage>
        <taxon>Bacteria</taxon>
        <taxon>Pseudomonadati</taxon>
        <taxon>Pseudomonadota</taxon>
        <taxon>Betaproteobacteria</taxon>
        <taxon>Burkholderiales</taxon>
        <taxon>Sphaerotilaceae</taxon>
        <taxon>Ideonella</taxon>
    </lineage>
</organism>
<dbReference type="PANTHER" id="PTHR11364">
    <property type="entry name" value="THIOSULFATE SULFERTANSFERASE"/>
    <property type="match status" value="1"/>
</dbReference>
<dbReference type="RefSeq" id="WP_341400052.1">
    <property type="nucleotide sequence ID" value="NZ_JBBUTI010000011.1"/>
</dbReference>
<keyword evidence="2" id="KW-0677">Repeat</keyword>
<dbReference type="CDD" id="cd01448">
    <property type="entry name" value="TST_Repeat_1"/>
    <property type="match status" value="1"/>
</dbReference>
<dbReference type="PROSITE" id="PS50206">
    <property type="entry name" value="RHODANESE_3"/>
    <property type="match status" value="2"/>
</dbReference>
<dbReference type="EMBL" id="JBBUTI010000011">
    <property type="protein sequence ID" value="MEK8047745.1"/>
    <property type="molecule type" value="Genomic_DNA"/>
</dbReference>
<dbReference type="InterPro" id="IPR001307">
    <property type="entry name" value="Thiosulphate_STrfase_CS"/>
</dbReference>
<evidence type="ECO:0000256" key="2">
    <source>
        <dbReference type="ARBA" id="ARBA00022737"/>
    </source>
</evidence>
<evidence type="ECO:0000313" key="5">
    <source>
        <dbReference type="EMBL" id="MEK8047745.1"/>
    </source>
</evidence>